<feature type="domain" description="HTH lysR-type" evidence="5">
    <location>
        <begin position="1"/>
        <end position="58"/>
    </location>
</feature>
<dbReference type="EMBL" id="VRZA01000006">
    <property type="protein sequence ID" value="TXS91250.1"/>
    <property type="molecule type" value="Genomic_DNA"/>
</dbReference>
<dbReference type="InterPro" id="IPR005119">
    <property type="entry name" value="LysR_subst-bd"/>
</dbReference>
<gene>
    <name evidence="6" type="ORF">FV139_16040</name>
</gene>
<keyword evidence="3" id="KW-0238">DNA-binding</keyword>
<keyword evidence="7" id="KW-1185">Reference proteome</keyword>
<organism evidence="6 7">
    <name type="scientific">Parahaliea maris</name>
    <dbReference type="NCBI Taxonomy" id="2716870"/>
    <lineage>
        <taxon>Bacteria</taxon>
        <taxon>Pseudomonadati</taxon>
        <taxon>Pseudomonadota</taxon>
        <taxon>Gammaproteobacteria</taxon>
        <taxon>Cellvibrionales</taxon>
        <taxon>Halieaceae</taxon>
        <taxon>Parahaliea</taxon>
    </lineage>
</organism>
<dbReference type="InterPro" id="IPR036388">
    <property type="entry name" value="WH-like_DNA-bd_sf"/>
</dbReference>
<dbReference type="AlphaFoldDB" id="A0A5C8ZUC7"/>
<proteinExistence type="inferred from homology"/>
<evidence type="ECO:0000256" key="4">
    <source>
        <dbReference type="ARBA" id="ARBA00023163"/>
    </source>
</evidence>
<keyword evidence="2" id="KW-0805">Transcription regulation</keyword>
<name>A0A5C8ZUC7_9GAMM</name>
<evidence type="ECO:0000313" key="6">
    <source>
        <dbReference type="EMBL" id="TXS91250.1"/>
    </source>
</evidence>
<dbReference type="InterPro" id="IPR058163">
    <property type="entry name" value="LysR-type_TF_proteobact-type"/>
</dbReference>
<dbReference type="Pfam" id="PF03466">
    <property type="entry name" value="LysR_substrate"/>
    <property type="match status" value="1"/>
</dbReference>
<evidence type="ECO:0000256" key="2">
    <source>
        <dbReference type="ARBA" id="ARBA00023015"/>
    </source>
</evidence>
<dbReference type="SUPFAM" id="SSF53850">
    <property type="entry name" value="Periplasmic binding protein-like II"/>
    <property type="match status" value="1"/>
</dbReference>
<dbReference type="FunFam" id="1.10.10.10:FF:000001">
    <property type="entry name" value="LysR family transcriptional regulator"/>
    <property type="match status" value="1"/>
</dbReference>
<comment type="similarity">
    <text evidence="1">Belongs to the LysR transcriptional regulatory family.</text>
</comment>
<evidence type="ECO:0000313" key="7">
    <source>
        <dbReference type="Proteomes" id="UP000321039"/>
    </source>
</evidence>
<dbReference type="GO" id="GO:0003700">
    <property type="term" value="F:DNA-binding transcription factor activity"/>
    <property type="evidence" value="ECO:0007669"/>
    <property type="project" value="InterPro"/>
</dbReference>
<dbReference type="Proteomes" id="UP000321039">
    <property type="component" value="Unassembled WGS sequence"/>
</dbReference>
<evidence type="ECO:0000259" key="5">
    <source>
        <dbReference type="PROSITE" id="PS50931"/>
    </source>
</evidence>
<dbReference type="Pfam" id="PF00126">
    <property type="entry name" value="HTH_1"/>
    <property type="match status" value="1"/>
</dbReference>
<dbReference type="GO" id="GO:0043565">
    <property type="term" value="F:sequence-specific DNA binding"/>
    <property type="evidence" value="ECO:0007669"/>
    <property type="project" value="TreeGrafter"/>
</dbReference>
<dbReference type="PROSITE" id="PS50931">
    <property type="entry name" value="HTH_LYSR"/>
    <property type="match status" value="1"/>
</dbReference>
<dbReference type="SUPFAM" id="SSF46785">
    <property type="entry name" value="Winged helix' DNA-binding domain"/>
    <property type="match status" value="1"/>
</dbReference>
<dbReference type="PANTHER" id="PTHR30537">
    <property type="entry name" value="HTH-TYPE TRANSCRIPTIONAL REGULATOR"/>
    <property type="match status" value="1"/>
</dbReference>
<accession>A0A5C8ZUC7</accession>
<dbReference type="InterPro" id="IPR036390">
    <property type="entry name" value="WH_DNA-bd_sf"/>
</dbReference>
<dbReference type="PANTHER" id="PTHR30537:SF5">
    <property type="entry name" value="HTH-TYPE TRANSCRIPTIONAL ACTIVATOR TTDR-RELATED"/>
    <property type="match status" value="1"/>
</dbReference>
<protein>
    <submittedName>
        <fullName evidence="6">LysR family transcriptional regulator</fullName>
    </submittedName>
</protein>
<comment type="caution">
    <text evidence="6">The sequence shown here is derived from an EMBL/GenBank/DDBJ whole genome shotgun (WGS) entry which is preliminary data.</text>
</comment>
<sequence>MPLNTLRAFEAVGRHGFVRAAAEELHLSHTALSRQIRNLEQRLQVSLFERAGNRLHLTAAGQRFLTAVQSALAILQQGVDDLDHESLEGELALGATATMSINWLPELLSRFSARYPEATLRLHTLEPYTREVPAELDLALCLGEPEAKGRRVLNLYQEHYQPMCAPALLRPDAPVQEPADLLHYPLVHERYQHWERWLAHHGLQDAKATRNLHCDYGFQSIEAARRGLGVVLADQLEVAADLRRGSLVRLLDESMPLDASIYLIVARDSNVRARLFQEELYRYLEELGVTPPLG</sequence>
<dbReference type="PRINTS" id="PR00039">
    <property type="entry name" value="HTHLYSR"/>
</dbReference>
<dbReference type="InterPro" id="IPR000847">
    <property type="entry name" value="LysR_HTH_N"/>
</dbReference>
<keyword evidence="4" id="KW-0804">Transcription</keyword>
<evidence type="ECO:0000256" key="1">
    <source>
        <dbReference type="ARBA" id="ARBA00009437"/>
    </source>
</evidence>
<evidence type="ECO:0000256" key="3">
    <source>
        <dbReference type="ARBA" id="ARBA00023125"/>
    </source>
</evidence>
<dbReference type="GO" id="GO:0006351">
    <property type="term" value="P:DNA-templated transcription"/>
    <property type="evidence" value="ECO:0007669"/>
    <property type="project" value="TreeGrafter"/>
</dbReference>
<dbReference type="Gene3D" id="3.40.190.10">
    <property type="entry name" value="Periplasmic binding protein-like II"/>
    <property type="match status" value="2"/>
</dbReference>
<reference evidence="6 7" key="1">
    <citation type="submission" date="2019-08" db="EMBL/GenBank/DDBJ databases">
        <title>Parahaliea maris sp. nov., isolated from the surface seawater.</title>
        <authorList>
            <person name="Liu Y."/>
        </authorList>
    </citation>
    <scope>NUCLEOTIDE SEQUENCE [LARGE SCALE GENOMIC DNA]</scope>
    <source>
        <strain evidence="6 7">HSLHS9</strain>
    </source>
</reference>
<dbReference type="RefSeq" id="WP_148069485.1">
    <property type="nucleotide sequence ID" value="NZ_VRZA01000006.1"/>
</dbReference>
<dbReference type="Gene3D" id="1.10.10.10">
    <property type="entry name" value="Winged helix-like DNA-binding domain superfamily/Winged helix DNA-binding domain"/>
    <property type="match status" value="1"/>
</dbReference>